<evidence type="ECO:0000256" key="1">
    <source>
        <dbReference type="ARBA" id="ARBA00010062"/>
    </source>
</evidence>
<organism evidence="5 6">
    <name type="scientific">Shimia aestuarii</name>
    <dbReference type="NCBI Taxonomy" id="254406"/>
    <lineage>
        <taxon>Bacteria</taxon>
        <taxon>Pseudomonadati</taxon>
        <taxon>Pseudomonadota</taxon>
        <taxon>Alphaproteobacteria</taxon>
        <taxon>Rhodobacterales</taxon>
        <taxon>Roseobacteraceae</taxon>
    </lineage>
</organism>
<dbReference type="InterPro" id="IPR019546">
    <property type="entry name" value="TAT_signal_bac_arc"/>
</dbReference>
<dbReference type="RefSeq" id="WP_093096669.1">
    <property type="nucleotide sequence ID" value="NZ_FOTQ01000013.1"/>
</dbReference>
<dbReference type="InterPro" id="IPR028082">
    <property type="entry name" value="Peripla_BP_I"/>
</dbReference>
<dbReference type="Proteomes" id="UP000199144">
    <property type="component" value="Unassembled WGS sequence"/>
</dbReference>
<proteinExistence type="inferred from homology"/>
<accession>A0A1I4T065</accession>
<dbReference type="OrthoDB" id="9794229at2"/>
<sequence>MTKTKKPPLQPTRRDALKTLALGAGGAAAATSLPLWARYASAQSSEPIRVGFQVHRTGIGAAYGRWYDRTTMAAAKLINENGGINGRPVEIVAEDDGTDPKRGAEVVEKFATQHNCDIGFGTLFSHVVIGSAPRAGELKLPYFVVSEGHHVASGMLNRYTLQPGITDVKSQVQAMAPFVASNLGKKVTMIFPDFAFGHDHRDYFTAAIEAQGGEVLEHIAIPPTETSFTKYFPKIPRDTEVIYHVMVGPAVLTFVKELGEFFGPQRPEMFGFIDSLEAVDIGSPGLEFLEGTYFWEGNPRYAQADQSPYDAFFRERVGVDANGASVSDPKDVSTYAHMFGCWETLHVVKAGMEAAGYQGPSDRAKLIEAVEAMTDMAHSNAHPQGAKVFNGKTHQVFGHQYITKVTDGKLLLVHTTSIEDTLYPDEVDYTTQPL</sequence>
<name>A0A1I4T065_9RHOB</name>
<keyword evidence="3" id="KW-0029">Amino-acid transport</keyword>
<dbReference type="AlphaFoldDB" id="A0A1I4T065"/>
<dbReference type="PANTHER" id="PTHR30483">
    <property type="entry name" value="LEUCINE-SPECIFIC-BINDING PROTEIN"/>
    <property type="match status" value="1"/>
</dbReference>
<dbReference type="GO" id="GO:0006865">
    <property type="term" value="P:amino acid transport"/>
    <property type="evidence" value="ECO:0007669"/>
    <property type="project" value="UniProtKB-KW"/>
</dbReference>
<dbReference type="PROSITE" id="PS51318">
    <property type="entry name" value="TAT"/>
    <property type="match status" value="1"/>
</dbReference>
<evidence type="ECO:0000256" key="2">
    <source>
        <dbReference type="ARBA" id="ARBA00022729"/>
    </source>
</evidence>
<keyword evidence="6" id="KW-1185">Reference proteome</keyword>
<dbReference type="InterPro" id="IPR006311">
    <property type="entry name" value="TAT_signal"/>
</dbReference>
<dbReference type="NCBIfam" id="TIGR01409">
    <property type="entry name" value="TAT_signal_seq"/>
    <property type="match status" value="1"/>
</dbReference>
<protein>
    <submittedName>
        <fullName evidence="5">Amino acid/amide ABC transporter substrate-binding protein, HAAT family</fullName>
    </submittedName>
</protein>
<comment type="similarity">
    <text evidence="1">Belongs to the leucine-binding protein family.</text>
</comment>
<evidence type="ECO:0000256" key="3">
    <source>
        <dbReference type="ARBA" id="ARBA00022970"/>
    </source>
</evidence>
<dbReference type="PANTHER" id="PTHR30483:SF6">
    <property type="entry name" value="PERIPLASMIC BINDING PROTEIN OF ABC TRANSPORTER FOR NATURAL AMINO ACIDS"/>
    <property type="match status" value="1"/>
</dbReference>
<dbReference type="Gene3D" id="3.40.50.2300">
    <property type="match status" value="2"/>
</dbReference>
<dbReference type="InterPro" id="IPR028081">
    <property type="entry name" value="Leu-bd"/>
</dbReference>
<evidence type="ECO:0000313" key="5">
    <source>
        <dbReference type="EMBL" id="SFM70122.1"/>
    </source>
</evidence>
<keyword evidence="3" id="KW-0813">Transport</keyword>
<evidence type="ECO:0000313" key="6">
    <source>
        <dbReference type="Proteomes" id="UP000199144"/>
    </source>
</evidence>
<gene>
    <name evidence="5" type="ORF">SAMN04488042_1136</name>
</gene>
<dbReference type="SUPFAM" id="SSF53822">
    <property type="entry name" value="Periplasmic binding protein-like I"/>
    <property type="match status" value="1"/>
</dbReference>
<dbReference type="Pfam" id="PF13458">
    <property type="entry name" value="Peripla_BP_6"/>
    <property type="match status" value="1"/>
</dbReference>
<dbReference type="InterPro" id="IPR051010">
    <property type="entry name" value="BCAA_transport"/>
</dbReference>
<dbReference type="EMBL" id="FOTQ01000013">
    <property type="protein sequence ID" value="SFM70122.1"/>
    <property type="molecule type" value="Genomic_DNA"/>
</dbReference>
<feature type="domain" description="Leucine-binding protein" evidence="4">
    <location>
        <begin position="47"/>
        <end position="408"/>
    </location>
</feature>
<reference evidence="5 6" key="1">
    <citation type="submission" date="2016-10" db="EMBL/GenBank/DDBJ databases">
        <authorList>
            <person name="de Groot N.N."/>
        </authorList>
    </citation>
    <scope>NUCLEOTIDE SEQUENCE [LARGE SCALE GENOMIC DNA]</scope>
    <source>
        <strain evidence="5 6">DSM 15283</strain>
    </source>
</reference>
<keyword evidence="2" id="KW-0732">Signal</keyword>
<evidence type="ECO:0000259" key="4">
    <source>
        <dbReference type="Pfam" id="PF13458"/>
    </source>
</evidence>
<dbReference type="STRING" id="254406.SAMN04488042_1136"/>